<feature type="region of interest" description="Disordered" evidence="1">
    <location>
        <begin position="1"/>
        <end position="22"/>
    </location>
</feature>
<dbReference type="EMBL" id="NJES01000350">
    <property type="protein sequence ID" value="PHH73344.1"/>
    <property type="molecule type" value="Genomic_DNA"/>
</dbReference>
<evidence type="ECO:0000256" key="1">
    <source>
        <dbReference type="SAM" id="MobiDB-lite"/>
    </source>
</evidence>
<reference evidence="2 3" key="1">
    <citation type="submission" date="2017-06" db="EMBL/GenBank/DDBJ databases">
        <title>Ant-infecting Ophiocordyceps genomes reveal a high diversity of potential behavioral manipulation genes and a possible major role for enterotoxins.</title>
        <authorList>
            <person name="De Bekker C."/>
            <person name="Evans H.C."/>
            <person name="Brachmann A."/>
            <person name="Hughes D.P."/>
        </authorList>
    </citation>
    <scope>NUCLEOTIDE SEQUENCE [LARGE SCALE GENOMIC DNA]</scope>
    <source>
        <strain evidence="2 3">Map16</strain>
    </source>
</reference>
<organism evidence="2 3">
    <name type="scientific">Ophiocordyceps camponoti-rufipedis</name>
    <dbReference type="NCBI Taxonomy" id="2004952"/>
    <lineage>
        <taxon>Eukaryota</taxon>
        <taxon>Fungi</taxon>
        <taxon>Dikarya</taxon>
        <taxon>Ascomycota</taxon>
        <taxon>Pezizomycotina</taxon>
        <taxon>Sordariomycetes</taxon>
        <taxon>Hypocreomycetidae</taxon>
        <taxon>Hypocreales</taxon>
        <taxon>Ophiocordycipitaceae</taxon>
        <taxon>Ophiocordyceps</taxon>
    </lineage>
</organism>
<gene>
    <name evidence="2" type="ORF">CDD80_3887</name>
</gene>
<dbReference type="InterPro" id="IPR008949">
    <property type="entry name" value="Isoprenoid_synthase_dom_sf"/>
</dbReference>
<keyword evidence="3" id="KW-1185">Reference proteome</keyword>
<evidence type="ECO:0000313" key="3">
    <source>
        <dbReference type="Proteomes" id="UP000226431"/>
    </source>
</evidence>
<dbReference type="AlphaFoldDB" id="A0A2C5Z1V4"/>
<name>A0A2C5Z1V4_9HYPO</name>
<dbReference type="Proteomes" id="UP000226431">
    <property type="component" value="Unassembled WGS sequence"/>
</dbReference>
<comment type="caution">
    <text evidence="2">The sequence shown here is derived from an EMBL/GenBank/DDBJ whole genome shotgun (WGS) entry which is preliminary data.</text>
</comment>
<dbReference type="STRING" id="2004952.A0A2C5Z1V4"/>
<dbReference type="OrthoDB" id="4790198at2759"/>
<proteinExistence type="predicted"/>
<sequence length="445" mass="50037">MNKQTQLLAEDNTNTHDKKPLTSTYTAPLVQSRFPYRCHAAQADLHKHSQQIYTRSLETRAKHELVSHHGDHVSCAGFYAAYCYPDGDLQRIKDLCGFFLQGVLVDDLLDNSTDLEYISTLIGEYRAAIQGSSHTELSLIRDFFANPSWDPAALQLLQAEMNRYLDTILALRRIEIERRSISLDEYLQSRTTNCFMGVMHILTAFTTPNLTKAFLRVSSSTPFTLVLSYSGVSIAALLDMYKLNGEHAEVCGYTNMVRIMQRAAPEPVCLAEAVRRAMRLFCEYEDLSIESIANATALGIDIYGPIPSDAVKIEPGHYTAEPGTKAWAWIRAQIDLKPDQGPQRRQIYANIGIGMFIGDQCTGQSAWFENVLYDSNYTSEVNMFSVGIRFRTLRENERLDFSRWDGINACGIYLYTVPTSTPVGCFNSQMINCFRVTLGPVTDGS</sequence>
<accession>A0A2C5Z1V4</accession>
<dbReference type="SUPFAM" id="SSF48576">
    <property type="entry name" value="Terpenoid synthases"/>
    <property type="match status" value="1"/>
</dbReference>
<evidence type="ECO:0000313" key="2">
    <source>
        <dbReference type="EMBL" id="PHH73344.1"/>
    </source>
</evidence>
<protein>
    <submittedName>
        <fullName evidence="2">Uncharacterized protein</fullName>
    </submittedName>
</protein>
<dbReference type="Gene3D" id="1.10.600.10">
    <property type="entry name" value="Farnesyl Diphosphate Synthase"/>
    <property type="match status" value="1"/>
</dbReference>